<accession>A0A645AZ94</accession>
<comment type="caution">
    <text evidence="1">The sequence shown here is derived from an EMBL/GenBank/DDBJ whole genome shotgun (WGS) entry which is preliminary data.</text>
</comment>
<protein>
    <submittedName>
        <fullName evidence="1">Uncharacterized protein</fullName>
    </submittedName>
</protein>
<evidence type="ECO:0000313" key="1">
    <source>
        <dbReference type="EMBL" id="MPM56223.1"/>
    </source>
</evidence>
<sequence length="196" mass="21421">MNGTYPLDAGMYQFLLFDGTDVMTSRNITSLSELDLYISLNMADGRINRPVIAAITDPNVAETAVSAPDPGPIVYQSELEYCILKYMGLITFEGHEAILLDFENVSQNYIKKLDMTAFGAIQTITVDGVDYPLGIYCTYAFPTTHGYIMLWPEGAPEGTLSNAASASARLKIARINAGRLDPIQDTGTFTVDLKSK</sequence>
<organism evidence="1">
    <name type="scientific">bioreactor metagenome</name>
    <dbReference type="NCBI Taxonomy" id="1076179"/>
    <lineage>
        <taxon>unclassified sequences</taxon>
        <taxon>metagenomes</taxon>
        <taxon>ecological metagenomes</taxon>
    </lineage>
</organism>
<gene>
    <name evidence="1" type="ORF">SDC9_103025</name>
</gene>
<name>A0A645AZ94_9ZZZZ</name>
<dbReference type="AlphaFoldDB" id="A0A645AZ94"/>
<dbReference type="EMBL" id="VSSQ01015649">
    <property type="protein sequence ID" value="MPM56223.1"/>
    <property type="molecule type" value="Genomic_DNA"/>
</dbReference>
<proteinExistence type="predicted"/>
<reference evidence="1" key="1">
    <citation type="submission" date="2019-08" db="EMBL/GenBank/DDBJ databases">
        <authorList>
            <person name="Kucharzyk K."/>
            <person name="Murdoch R.W."/>
            <person name="Higgins S."/>
            <person name="Loffler F."/>
        </authorList>
    </citation>
    <scope>NUCLEOTIDE SEQUENCE</scope>
</reference>